<keyword evidence="13" id="KW-1185">Reference proteome</keyword>
<accession>A0A2G8JYT9</accession>
<dbReference type="EMBL" id="MRZV01001074">
    <property type="protein sequence ID" value="PIK40902.1"/>
    <property type="molecule type" value="Genomic_DNA"/>
</dbReference>
<keyword evidence="7" id="KW-0970">Cilium biogenesis/degradation</keyword>
<dbReference type="GO" id="GO:0097712">
    <property type="term" value="P:vesicle targeting, trans-Golgi to periciliary membrane compartment"/>
    <property type="evidence" value="ECO:0007669"/>
    <property type="project" value="TreeGrafter"/>
</dbReference>
<name>A0A2G8JYT9_STIJA</name>
<evidence type="ECO:0000256" key="3">
    <source>
        <dbReference type="ARBA" id="ARBA00004186"/>
    </source>
</evidence>
<gene>
    <name evidence="12" type="ORF">BSL78_22258</name>
</gene>
<evidence type="ECO:0000256" key="6">
    <source>
        <dbReference type="ARBA" id="ARBA00022490"/>
    </source>
</evidence>
<protein>
    <recommendedName>
        <fullName evidence="5">Centrosomal protein of 19 kDa</fullName>
    </recommendedName>
</protein>
<evidence type="ECO:0000256" key="7">
    <source>
        <dbReference type="ARBA" id="ARBA00022794"/>
    </source>
</evidence>
<dbReference type="GO" id="GO:0005813">
    <property type="term" value="C:centrosome"/>
    <property type="evidence" value="ECO:0007669"/>
    <property type="project" value="TreeGrafter"/>
</dbReference>
<evidence type="ECO:0000313" key="12">
    <source>
        <dbReference type="EMBL" id="PIK40902.1"/>
    </source>
</evidence>
<keyword evidence="6" id="KW-0963">Cytoplasm</keyword>
<comment type="caution">
    <text evidence="12">The sequence shown here is derived from an EMBL/GenBank/DDBJ whole genome shotgun (WGS) entry which is preliminary data.</text>
</comment>
<dbReference type="GO" id="GO:0000922">
    <property type="term" value="C:spindle pole"/>
    <property type="evidence" value="ECO:0007669"/>
    <property type="project" value="TreeGrafter"/>
</dbReference>
<evidence type="ECO:0000256" key="8">
    <source>
        <dbReference type="ARBA" id="ARBA00023069"/>
    </source>
</evidence>
<dbReference type="GO" id="GO:0005814">
    <property type="term" value="C:centriole"/>
    <property type="evidence" value="ECO:0007669"/>
    <property type="project" value="UniProtKB-SubCell"/>
</dbReference>
<dbReference type="STRING" id="307972.A0A2G8JYT9"/>
<dbReference type="Proteomes" id="UP000230750">
    <property type="component" value="Unassembled WGS sequence"/>
</dbReference>
<dbReference type="AlphaFoldDB" id="A0A2G8JYT9"/>
<keyword evidence="9" id="KW-0206">Cytoskeleton</keyword>
<evidence type="ECO:0000256" key="5">
    <source>
        <dbReference type="ARBA" id="ARBA00022015"/>
    </source>
</evidence>
<keyword evidence="8" id="KW-0969">Cilium</keyword>
<sequence>MSIEPLKCGIKIEPPALVLTYLDGKTGKKRQRTMPLRNFTSRVGVTRVAEELKSNPRHRKYLESVPTLQMEKLFRIIQERLRGLSLNDSLDKVKEELKVDPDEDLNKLNDAELKTKKHIMDESFEKNRKKQEDPDFVYDVEVDFENVGGPAIESSGWDSGSDSDLDF</sequence>
<reference evidence="12 13" key="1">
    <citation type="journal article" date="2017" name="PLoS Biol.">
        <title>The sea cucumber genome provides insights into morphological evolution and visceral regeneration.</title>
        <authorList>
            <person name="Zhang X."/>
            <person name="Sun L."/>
            <person name="Yuan J."/>
            <person name="Sun Y."/>
            <person name="Gao Y."/>
            <person name="Zhang L."/>
            <person name="Li S."/>
            <person name="Dai H."/>
            <person name="Hamel J.F."/>
            <person name="Liu C."/>
            <person name="Yu Y."/>
            <person name="Liu S."/>
            <person name="Lin W."/>
            <person name="Guo K."/>
            <person name="Jin S."/>
            <person name="Xu P."/>
            <person name="Storey K.B."/>
            <person name="Huan P."/>
            <person name="Zhang T."/>
            <person name="Zhou Y."/>
            <person name="Zhang J."/>
            <person name="Lin C."/>
            <person name="Li X."/>
            <person name="Xing L."/>
            <person name="Huo D."/>
            <person name="Sun M."/>
            <person name="Wang L."/>
            <person name="Mercier A."/>
            <person name="Li F."/>
            <person name="Yang H."/>
            <person name="Xiang J."/>
        </authorList>
    </citation>
    <scope>NUCLEOTIDE SEQUENCE [LARGE SCALE GENOMIC DNA]</scope>
    <source>
        <strain evidence="12">Shaxun</strain>
        <tissue evidence="12">Muscle</tissue>
    </source>
</reference>
<dbReference type="GO" id="GO:0034454">
    <property type="term" value="P:microtubule anchoring at centrosome"/>
    <property type="evidence" value="ECO:0007669"/>
    <property type="project" value="TreeGrafter"/>
</dbReference>
<evidence type="ECO:0000256" key="4">
    <source>
        <dbReference type="ARBA" id="ARBA00009371"/>
    </source>
</evidence>
<dbReference type="Pfam" id="PF14933">
    <property type="entry name" value="CEP19"/>
    <property type="match status" value="1"/>
</dbReference>
<feature type="region of interest" description="Disordered" evidence="11">
    <location>
        <begin position="148"/>
        <end position="167"/>
    </location>
</feature>
<proteinExistence type="inferred from homology"/>
<comment type="similarity">
    <text evidence="4">Belongs to the CEP19 family.</text>
</comment>
<evidence type="ECO:0000256" key="1">
    <source>
        <dbReference type="ARBA" id="ARBA00004114"/>
    </source>
</evidence>
<dbReference type="PANTHER" id="PTHR31539:SF1">
    <property type="entry name" value="CENTROSOMAL PROTEIN OF 19 KDA"/>
    <property type="match status" value="1"/>
</dbReference>
<evidence type="ECO:0000256" key="2">
    <source>
        <dbReference type="ARBA" id="ARBA00004120"/>
    </source>
</evidence>
<evidence type="ECO:0000256" key="9">
    <source>
        <dbReference type="ARBA" id="ARBA00023212"/>
    </source>
</evidence>
<dbReference type="PANTHER" id="PTHR31539">
    <property type="entry name" value="CENTROSOMAL PROTEIN OF 19K CEP19"/>
    <property type="match status" value="1"/>
</dbReference>
<keyword evidence="10" id="KW-0966">Cell projection</keyword>
<evidence type="ECO:0000313" key="13">
    <source>
        <dbReference type="Proteomes" id="UP000230750"/>
    </source>
</evidence>
<dbReference type="GO" id="GO:0036064">
    <property type="term" value="C:ciliary basal body"/>
    <property type="evidence" value="ECO:0007669"/>
    <property type="project" value="TreeGrafter"/>
</dbReference>
<evidence type="ECO:0000256" key="10">
    <source>
        <dbReference type="ARBA" id="ARBA00023273"/>
    </source>
</evidence>
<organism evidence="12 13">
    <name type="scientific">Stichopus japonicus</name>
    <name type="common">Sea cucumber</name>
    <dbReference type="NCBI Taxonomy" id="307972"/>
    <lineage>
        <taxon>Eukaryota</taxon>
        <taxon>Metazoa</taxon>
        <taxon>Echinodermata</taxon>
        <taxon>Eleutherozoa</taxon>
        <taxon>Echinozoa</taxon>
        <taxon>Holothuroidea</taxon>
        <taxon>Aspidochirotacea</taxon>
        <taxon>Aspidochirotida</taxon>
        <taxon>Stichopodidae</taxon>
        <taxon>Apostichopus</taxon>
    </lineage>
</organism>
<comment type="subcellular location">
    <subcellularLocation>
        <location evidence="2">Cytoplasm</location>
        <location evidence="2">Cytoskeleton</location>
        <location evidence="2">Cilium basal body</location>
    </subcellularLocation>
    <subcellularLocation>
        <location evidence="1">Cytoplasm</location>
        <location evidence="1">Cytoskeleton</location>
        <location evidence="1">Microtubule organizing center</location>
        <location evidence="1">Centrosome</location>
        <location evidence="1">Centriole</location>
    </subcellularLocation>
    <subcellularLocation>
        <location evidence="3">Cytoplasm</location>
        <location evidence="3">Cytoskeleton</location>
        <location evidence="3">Spindle</location>
    </subcellularLocation>
</comment>
<dbReference type="OrthoDB" id="2163581at2759"/>
<dbReference type="InterPro" id="IPR029412">
    <property type="entry name" value="CEP19"/>
</dbReference>
<evidence type="ECO:0000256" key="11">
    <source>
        <dbReference type="SAM" id="MobiDB-lite"/>
    </source>
</evidence>